<protein>
    <recommendedName>
        <fullName evidence="5">Ribosomal protein S35, mitochondrial</fullName>
    </recommendedName>
</protein>
<evidence type="ECO:0000313" key="4">
    <source>
        <dbReference type="Proteomes" id="UP000223968"/>
    </source>
</evidence>
<feature type="compositionally biased region" description="Low complexity" evidence="2">
    <location>
        <begin position="1"/>
        <end position="36"/>
    </location>
</feature>
<evidence type="ECO:0008006" key="5">
    <source>
        <dbReference type="Google" id="ProtNLM"/>
    </source>
</evidence>
<dbReference type="GO" id="GO:0032543">
    <property type="term" value="P:mitochondrial translation"/>
    <property type="evidence" value="ECO:0007669"/>
    <property type="project" value="TreeGrafter"/>
</dbReference>
<gene>
    <name evidence="3" type="ORF">AJ79_04359</name>
</gene>
<dbReference type="AlphaFoldDB" id="A0A2B7XU47"/>
<evidence type="ECO:0000256" key="1">
    <source>
        <dbReference type="SAM" id="Coils"/>
    </source>
</evidence>
<evidence type="ECO:0000313" key="3">
    <source>
        <dbReference type="EMBL" id="PGH12293.1"/>
    </source>
</evidence>
<sequence length="411" mass="46364">MPPRLGSLRRLSCSLSSAPSPLPSQSSSSLSLPFRPHLISPSPSQYRLQHDDAAPTPEESQNAALEEKRRKVKQWLNGPGAAFKEPKPGSTNYLSAYNNQGVLIRSKEGQKAGSETLEDLRPFPLNPSFVSEPVLSEELRNEIHRQVVELGKPPREISVLYGVDLKRVAAVVRLVELEKKWINQGKSRALPYARAVHQMVPTTPLKRGGERIVPHESINDLPVHRLTEAQIFHPVAESRQFTRVDAGRVFSAAPALPHAVANQPHNTPEAIEKVTFNIDKIEKVGKPDNEEEVLQPADYRIPHPQLVSFAHDRFNRPGEFREHQRVFSERIEKETEYLNARREAAEAEREARMVRVKPKNSRFEFRFRSAEVSRDTTGVNGRGTKAPGRRYGVPNYERKRGAVKIPTKVEV</sequence>
<accession>A0A2B7XU47</accession>
<dbReference type="Pfam" id="PF12298">
    <property type="entry name" value="Bot1p"/>
    <property type="match status" value="1"/>
</dbReference>
<feature type="region of interest" description="Disordered" evidence="2">
    <location>
        <begin position="1"/>
        <end position="69"/>
    </location>
</feature>
<dbReference type="GO" id="GO:0005763">
    <property type="term" value="C:mitochondrial small ribosomal subunit"/>
    <property type="evidence" value="ECO:0007669"/>
    <property type="project" value="TreeGrafter"/>
</dbReference>
<organism evidence="3 4">
    <name type="scientific">Helicocarpus griseus UAMH5409</name>
    <dbReference type="NCBI Taxonomy" id="1447875"/>
    <lineage>
        <taxon>Eukaryota</taxon>
        <taxon>Fungi</taxon>
        <taxon>Dikarya</taxon>
        <taxon>Ascomycota</taxon>
        <taxon>Pezizomycotina</taxon>
        <taxon>Eurotiomycetes</taxon>
        <taxon>Eurotiomycetidae</taxon>
        <taxon>Onygenales</taxon>
        <taxon>Ajellomycetaceae</taxon>
        <taxon>Helicocarpus</taxon>
    </lineage>
</organism>
<dbReference type="PANTHER" id="PTHR28158:SF1">
    <property type="entry name" value="SMALL RIBOSOMAL SUBUNIT PROTEIN MS45"/>
    <property type="match status" value="1"/>
</dbReference>
<keyword evidence="4" id="KW-1185">Reference proteome</keyword>
<dbReference type="OrthoDB" id="10052321at2759"/>
<dbReference type="Proteomes" id="UP000223968">
    <property type="component" value="Unassembled WGS sequence"/>
</dbReference>
<evidence type="ECO:0000256" key="2">
    <source>
        <dbReference type="SAM" id="MobiDB-lite"/>
    </source>
</evidence>
<dbReference type="EMBL" id="PDNB01000060">
    <property type="protein sequence ID" value="PGH12293.1"/>
    <property type="molecule type" value="Genomic_DNA"/>
</dbReference>
<reference evidence="3 4" key="1">
    <citation type="submission" date="2017-10" db="EMBL/GenBank/DDBJ databases">
        <title>Comparative genomics in systemic dimorphic fungi from Ajellomycetaceae.</title>
        <authorList>
            <person name="Munoz J.F."/>
            <person name="Mcewen J.G."/>
            <person name="Clay O.K."/>
            <person name="Cuomo C.A."/>
        </authorList>
    </citation>
    <scope>NUCLEOTIDE SEQUENCE [LARGE SCALE GENOMIC DNA]</scope>
    <source>
        <strain evidence="3 4">UAMH5409</strain>
    </source>
</reference>
<dbReference type="STRING" id="1447875.A0A2B7XU47"/>
<name>A0A2B7XU47_9EURO</name>
<dbReference type="InterPro" id="IPR021036">
    <property type="entry name" value="Ribosomal_mS45"/>
</dbReference>
<comment type="caution">
    <text evidence="3">The sequence shown here is derived from an EMBL/GenBank/DDBJ whole genome shotgun (WGS) entry which is preliminary data.</text>
</comment>
<dbReference type="PANTHER" id="PTHR28158">
    <property type="entry name" value="37S RIBOSOMAL PROTEIN S35, MITOCHONDRIAL"/>
    <property type="match status" value="1"/>
</dbReference>
<feature type="coiled-coil region" evidence="1">
    <location>
        <begin position="328"/>
        <end position="357"/>
    </location>
</feature>
<keyword evidence="1" id="KW-0175">Coiled coil</keyword>
<dbReference type="GO" id="GO:0003735">
    <property type="term" value="F:structural constituent of ribosome"/>
    <property type="evidence" value="ECO:0007669"/>
    <property type="project" value="TreeGrafter"/>
</dbReference>
<proteinExistence type="predicted"/>